<dbReference type="GO" id="GO:0005509">
    <property type="term" value="F:calcium ion binding"/>
    <property type="evidence" value="ECO:0007669"/>
    <property type="project" value="InterPro"/>
</dbReference>
<accession>A0A4E0RWD7</accession>
<organism evidence="2 3">
    <name type="scientific">Fasciola hepatica</name>
    <name type="common">Liver fluke</name>
    <dbReference type="NCBI Taxonomy" id="6192"/>
    <lineage>
        <taxon>Eukaryota</taxon>
        <taxon>Metazoa</taxon>
        <taxon>Spiralia</taxon>
        <taxon>Lophotrochozoa</taxon>
        <taxon>Platyhelminthes</taxon>
        <taxon>Trematoda</taxon>
        <taxon>Digenea</taxon>
        <taxon>Plagiorchiida</taxon>
        <taxon>Echinostomata</taxon>
        <taxon>Echinostomatoidea</taxon>
        <taxon>Fasciolidae</taxon>
        <taxon>Fasciola</taxon>
    </lineage>
</organism>
<dbReference type="InterPro" id="IPR011992">
    <property type="entry name" value="EF-hand-dom_pair"/>
</dbReference>
<comment type="caution">
    <text evidence="2">The sequence shown here is derived from an EMBL/GenBank/DDBJ whole genome shotgun (WGS) entry which is preliminary data.</text>
</comment>
<protein>
    <recommendedName>
        <fullName evidence="1">EF-hand domain-containing protein</fullName>
    </recommendedName>
</protein>
<dbReference type="SUPFAM" id="SSF47473">
    <property type="entry name" value="EF-hand"/>
    <property type="match status" value="1"/>
</dbReference>
<reference evidence="2" key="1">
    <citation type="submission" date="2019-03" db="EMBL/GenBank/DDBJ databases">
        <title>Improved annotation for the trematode Fasciola hepatica.</title>
        <authorList>
            <person name="Choi Y.-J."/>
            <person name="Martin J."/>
            <person name="Mitreva M."/>
        </authorList>
    </citation>
    <scope>NUCLEOTIDE SEQUENCE [LARGE SCALE GENOMIC DNA]</scope>
</reference>
<keyword evidence="3" id="KW-1185">Reference proteome</keyword>
<dbReference type="PROSITE" id="PS50222">
    <property type="entry name" value="EF_HAND_2"/>
    <property type="match status" value="1"/>
</dbReference>
<dbReference type="AlphaFoldDB" id="A0A4E0RWD7"/>
<sequence length="99" mass="11099">MLSRSKKPHMPGVAESFLLRCGAADSGFITYPEFVDYVLEHDKRLAIAFDILNQSKNGRVTKDDICETFKQFGMPVSVDEAELLARRVDQAGNLSINYT</sequence>
<gene>
    <name evidence="2" type="ORF">D915_009930</name>
</gene>
<evidence type="ECO:0000313" key="2">
    <source>
        <dbReference type="EMBL" id="THD19390.1"/>
    </source>
</evidence>
<dbReference type="Gene3D" id="1.10.238.10">
    <property type="entry name" value="EF-hand"/>
    <property type="match status" value="1"/>
</dbReference>
<evidence type="ECO:0000313" key="3">
    <source>
        <dbReference type="Proteomes" id="UP000230066"/>
    </source>
</evidence>
<name>A0A4E0RWD7_FASHE</name>
<proteinExistence type="predicted"/>
<evidence type="ECO:0000259" key="1">
    <source>
        <dbReference type="PROSITE" id="PS50222"/>
    </source>
</evidence>
<dbReference type="Proteomes" id="UP000230066">
    <property type="component" value="Unassembled WGS sequence"/>
</dbReference>
<feature type="domain" description="EF-hand" evidence="1">
    <location>
        <begin position="40"/>
        <end position="75"/>
    </location>
</feature>
<dbReference type="InterPro" id="IPR002048">
    <property type="entry name" value="EF_hand_dom"/>
</dbReference>
<dbReference type="EMBL" id="JXXN02006545">
    <property type="protein sequence ID" value="THD19390.1"/>
    <property type="molecule type" value="Genomic_DNA"/>
</dbReference>